<reference evidence="1 2" key="1">
    <citation type="submission" date="2024-06" db="EMBL/GenBank/DDBJ databases">
        <title>Genomic Encyclopedia of Type Strains, Phase IV (KMG-IV): sequencing the most valuable type-strain genomes for metagenomic binning, comparative biology and taxonomic classification.</title>
        <authorList>
            <person name="Goeker M."/>
        </authorList>
    </citation>
    <scope>NUCLEOTIDE SEQUENCE [LARGE SCALE GENOMIC DNA]</scope>
    <source>
        <strain evidence="1 2">DSM 19261</strain>
    </source>
</reference>
<dbReference type="Proteomes" id="UP001549200">
    <property type="component" value="Unassembled WGS sequence"/>
</dbReference>
<organism evidence="1 2">
    <name type="scientific">Enterocloster citroniae</name>
    <dbReference type="NCBI Taxonomy" id="358743"/>
    <lineage>
        <taxon>Bacteria</taxon>
        <taxon>Bacillati</taxon>
        <taxon>Bacillota</taxon>
        <taxon>Clostridia</taxon>
        <taxon>Lachnospirales</taxon>
        <taxon>Lachnospiraceae</taxon>
        <taxon>Enterocloster</taxon>
    </lineage>
</organism>
<keyword evidence="2" id="KW-1185">Reference proteome</keyword>
<accession>A0ABV2G3G7</accession>
<gene>
    <name evidence="1" type="ORF">ABID13_004482</name>
</gene>
<dbReference type="RefSeq" id="WP_156200022.1">
    <property type="nucleotide sequence ID" value="NZ_JAJCHA010000027.1"/>
</dbReference>
<name>A0ABV2G3G7_9FIRM</name>
<dbReference type="EMBL" id="JBEPLZ010000022">
    <property type="protein sequence ID" value="MET3572825.1"/>
    <property type="molecule type" value="Genomic_DNA"/>
</dbReference>
<evidence type="ECO:0000313" key="2">
    <source>
        <dbReference type="Proteomes" id="UP001549200"/>
    </source>
</evidence>
<dbReference type="Gene3D" id="1.10.3790.10">
    <property type="entry name" value="NinB"/>
    <property type="match status" value="1"/>
</dbReference>
<dbReference type="InterPro" id="IPR036619">
    <property type="entry name" value="NinB_sf"/>
</dbReference>
<proteinExistence type="predicted"/>
<evidence type="ECO:0008006" key="3">
    <source>
        <dbReference type="Google" id="ProtNLM"/>
    </source>
</evidence>
<sequence length="194" mass="22328">MMESKGTLKDIARNWETGKFLLTFEMDQDITGQLEGIRGKLLNIVAKQYRKKRSLDANAYYWQLLTKLAEASGISKNRAHNLMLRRYGQLEEMDGHLIYVVVPDDDKGADRSLEAETYHIKPTTEVKVASDGSRFRTYIMLRGSSTYDTSEMSKLIDGLVSECQELGIETLPPKEIERMMQLYEQHRRKKAQDG</sequence>
<dbReference type="GeneID" id="93165710"/>
<protein>
    <recommendedName>
        <fullName evidence="3">DUF3102 domain-containing protein</fullName>
    </recommendedName>
</protein>
<comment type="caution">
    <text evidence="1">The sequence shown here is derived from an EMBL/GenBank/DDBJ whole genome shotgun (WGS) entry which is preliminary data.</text>
</comment>
<evidence type="ECO:0000313" key="1">
    <source>
        <dbReference type="EMBL" id="MET3572825.1"/>
    </source>
</evidence>